<dbReference type="Proteomes" id="UP000199411">
    <property type="component" value="Unassembled WGS sequence"/>
</dbReference>
<keyword evidence="4" id="KW-1185">Reference proteome</keyword>
<dbReference type="InterPro" id="IPR002737">
    <property type="entry name" value="MEMO1_fam"/>
</dbReference>
<evidence type="ECO:0000313" key="4">
    <source>
        <dbReference type="Proteomes" id="UP000199411"/>
    </source>
</evidence>
<dbReference type="EMBL" id="FMYU01000003">
    <property type="protein sequence ID" value="SDC24008.1"/>
    <property type="molecule type" value="Genomic_DNA"/>
</dbReference>
<reference evidence="4" key="1">
    <citation type="submission" date="2016-10" db="EMBL/GenBank/DDBJ databases">
        <authorList>
            <person name="Varghese N."/>
            <person name="Submissions S."/>
        </authorList>
    </citation>
    <scope>NUCLEOTIDE SEQUENCE [LARGE SCALE GENOMIC DNA]</scope>
    <source>
        <strain evidence="4">DSM 8415</strain>
    </source>
</reference>
<comment type="similarity">
    <text evidence="1 2">Belongs to the MEMO1 family.</text>
</comment>
<dbReference type="OrthoDB" id="9785549at2"/>
<organism evidence="3 4">
    <name type="scientific">Desulfurella multipotens</name>
    <dbReference type="NCBI Taxonomy" id="79269"/>
    <lineage>
        <taxon>Bacteria</taxon>
        <taxon>Pseudomonadati</taxon>
        <taxon>Campylobacterota</taxon>
        <taxon>Desulfurellia</taxon>
        <taxon>Desulfurellales</taxon>
        <taxon>Desulfurellaceae</taxon>
        <taxon>Desulfurella</taxon>
    </lineage>
</organism>
<evidence type="ECO:0000256" key="2">
    <source>
        <dbReference type="HAMAP-Rule" id="MF_00055"/>
    </source>
</evidence>
<name>A0A1G6JZF5_9BACT</name>
<dbReference type="RefSeq" id="WP_025392123.1">
    <property type="nucleotide sequence ID" value="NZ_FMYU01000003.1"/>
</dbReference>
<proteinExistence type="inferred from homology"/>
<dbReference type="Pfam" id="PF01875">
    <property type="entry name" value="Memo"/>
    <property type="match status" value="1"/>
</dbReference>
<protein>
    <recommendedName>
        <fullName evidence="2">MEMO1 family protein SAMN05660835_00517</fullName>
    </recommendedName>
</protein>
<evidence type="ECO:0000256" key="1">
    <source>
        <dbReference type="ARBA" id="ARBA00006315"/>
    </source>
</evidence>
<dbReference type="NCBIfam" id="TIGR04336">
    <property type="entry name" value="AmmeMemoSam_B"/>
    <property type="match status" value="1"/>
</dbReference>
<dbReference type="CDD" id="cd07361">
    <property type="entry name" value="MEMO_like"/>
    <property type="match status" value="1"/>
</dbReference>
<dbReference type="PANTHER" id="PTHR11060">
    <property type="entry name" value="PROTEIN MEMO1"/>
    <property type="match status" value="1"/>
</dbReference>
<sequence length="263" mass="29389">MNRKPIVAGYFYPSDKIELIEYLNSVIDYKPLYKPKAIIVPHAGYVYSGYIAAKAYSIIEPYDIYVVLGPNHTGLGEYISVFDGIYETPLGKIKPCESIINEITKSYLVKKDSLAHIKEHSIEVQLPFIQFTNKNNFCIVPIVVGTADWNILAEFGHLLSNALKSKNALIIVSSDFNHYEDQKTTIYKDNLAIEKILSLSENEFANTIEKYDISMCGANIAYAALVASKDLGAKNAKLIEHKTSFDVNGQMDQTVGYASILIQ</sequence>
<accession>A0A1G6JZF5</accession>
<dbReference type="Gene3D" id="3.40.830.10">
    <property type="entry name" value="LigB-like"/>
    <property type="match status" value="1"/>
</dbReference>
<gene>
    <name evidence="3" type="ORF">SAMN05660835_00517</name>
</gene>
<dbReference type="PANTHER" id="PTHR11060:SF0">
    <property type="entry name" value="PROTEIN MEMO1"/>
    <property type="match status" value="1"/>
</dbReference>
<evidence type="ECO:0000313" key="3">
    <source>
        <dbReference type="EMBL" id="SDC24008.1"/>
    </source>
</evidence>
<dbReference type="AlphaFoldDB" id="A0A1G6JZF5"/>
<dbReference type="HAMAP" id="MF_00055">
    <property type="entry name" value="MEMO1"/>
    <property type="match status" value="1"/>
</dbReference>